<gene>
    <name evidence="2" type="ORF">OG327_01380</name>
</gene>
<keyword evidence="1" id="KW-0812">Transmembrane</keyword>
<dbReference type="InterPro" id="IPR011990">
    <property type="entry name" value="TPR-like_helical_dom_sf"/>
</dbReference>
<proteinExistence type="predicted"/>
<protein>
    <submittedName>
        <fullName evidence="2">Sel1 repeat family protein</fullName>
    </submittedName>
</protein>
<sequence length="149" mass="16659">MSYLLLLIAAVLSVVGWINDSDGLTTASWVVWGAGILLLILRWRRNRGRFASLEEMEAAAAAGNTAALRSLAMRQKLLGDFTEAERLLRSAVASGDVEAMWEMGRLVEHRDGLKESEPWFRMAAERGHFFAKRFFRPGHALNMDGKNPL</sequence>
<dbReference type="AlphaFoldDB" id="A0AAU2JH92"/>
<dbReference type="Gene3D" id="1.25.40.10">
    <property type="entry name" value="Tetratricopeptide repeat domain"/>
    <property type="match status" value="1"/>
</dbReference>
<dbReference type="SUPFAM" id="SSF81901">
    <property type="entry name" value="HCP-like"/>
    <property type="match status" value="1"/>
</dbReference>
<accession>A0AAU2JH92</accession>
<evidence type="ECO:0000313" key="2">
    <source>
        <dbReference type="EMBL" id="WTU72085.1"/>
    </source>
</evidence>
<name>A0AAU2JH92_9ACTN</name>
<feature type="transmembrane region" description="Helical" evidence="1">
    <location>
        <begin position="26"/>
        <end position="43"/>
    </location>
</feature>
<organism evidence="2">
    <name type="scientific">Streptomyces sp. NBC_00049</name>
    <dbReference type="NCBI Taxonomy" id="2903617"/>
    <lineage>
        <taxon>Bacteria</taxon>
        <taxon>Bacillati</taxon>
        <taxon>Actinomycetota</taxon>
        <taxon>Actinomycetes</taxon>
        <taxon>Kitasatosporales</taxon>
        <taxon>Streptomycetaceae</taxon>
        <taxon>Streptomyces</taxon>
    </lineage>
</organism>
<dbReference type="EMBL" id="CP108264">
    <property type="protein sequence ID" value="WTU72085.1"/>
    <property type="molecule type" value="Genomic_DNA"/>
</dbReference>
<keyword evidence="1" id="KW-1133">Transmembrane helix</keyword>
<keyword evidence="1" id="KW-0472">Membrane</keyword>
<evidence type="ECO:0000256" key="1">
    <source>
        <dbReference type="SAM" id="Phobius"/>
    </source>
</evidence>
<reference evidence="2" key="1">
    <citation type="submission" date="2022-10" db="EMBL/GenBank/DDBJ databases">
        <title>The complete genomes of actinobacterial strains from the NBC collection.</title>
        <authorList>
            <person name="Joergensen T.S."/>
            <person name="Alvarez Arevalo M."/>
            <person name="Sterndorff E.B."/>
            <person name="Faurdal D."/>
            <person name="Vuksanovic O."/>
            <person name="Mourched A.-S."/>
            <person name="Charusanti P."/>
            <person name="Shaw S."/>
            <person name="Blin K."/>
            <person name="Weber T."/>
        </authorList>
    </citation>
    <scope>NUCLEOTIDE SEQUENCE</scope>
    <source>
        <strain evidence="2">NBC_00049</strain>
    </source>
</reference>